<proteinExistence type="predicted"/>
<protein>
    <submittedName>
        <fullName evidence="1">Uncharacterized protein</fullName>
    </submittedName>
</protein>
<reference evidence="1" key="1">
    <citation type="submission" date="2020-05" db="UniProtKB">
        <authorList>
            <consortium name="EnsemblMetazoa"/>
        </authorList>
    </citation>
    <scope>IDENTIFICATION</scope>
    <source>
        <strain evidence="1">BB02</strain>
    </source>
</reference>
<dbReference type="STRING" id="6526.A0A2C9K7Z4"/>
<dbReference type="Proteomes" id="UP000076420">
    <property type="component" value="Unassembled WGS sequence"/>
</dbReference>
<evidence type="ECO:0000313" key="2">
    <source>
        <dbReference type="Proteomes" id="UP000076420"/>
    </source>
</evidence>
<dbReference type="GO" id="GO:0006401">
    <property type="term" value="P:RNA catabolic process"/>
    <property type="evidence" value="ECO:0007669"/>
    <property type="project" value="InterPro"/>
</dbReference>
<sequence>MSTTIDVSVVPTRQNSHSEKCHFIPCDINFDGEANVSDFFNTTISRSTEAEQQIETETLTAVFRGRPLKGIEISIPSGYTGIVVKDPVTRTTDDEDRCIIATHSFDRFNFWNLDKVPTSDDLLQKGFQWVDIASALHRPIVDDTTEDLSQRSIKGQ</sequence>
<dbReference type="VEuPathDB" id="VectorBase:BGLB016402"/>
<dbReference type="PANTHER" id="PTHR47204">
    <property type="entry name" value="OS02G0168900 PROTEIN"/>
    <property type="match status" value="1"/>
</dbReference>
<dbReference type="RefSeq" id="XP_013089685.2">
    <property type="nucleotide sequence ID" value="XM_013234231.2"/>
</dbReference>
<dbReference type="OrthoDB" id="6222486at2759"/>
<dbReference type="Pfam" id="PF08615">
    <property type="entry name" value="RNase_H2_suC"/>
    <property type="match status" value="1"/>
</dbReference>
<gene>
    <name evidence="1" type="primary">106073621</name>
</gene>
<accession>A0A2C9K7Z4</accession>
<dbReference type="EnsemblMetazoa" id="BGLB016402-RA">
    <property type="protein sequence ID" value="BGLB016402-PA"/>
    <property type="gene ID" value="BGLB016402"/>
</dbReference>
<name>A0A2C9K7Z4_BIOGL</name>
<dbReference type="Gene3D" id="2.40.128.680">
    <property type="match status" value="1"/>
</dbReference>
<dbReference type="AlphaFoldDB" id="A0A2C9K7Z4"/>
<evidence type="ECO:0000313" key="1">
    <source>
        <dbReference type="EnsemblMetazoa" id="BGLB016402-PA"/>
    </source>
</evidence>
<dbReference type="VEuPathDB" id="VectorBase:BGLAX_051969"/>
<dbReference type="GO" id="GO:0032299">
    <property type="term" value="C:ribonuclease H2 complex"/>
    <property type="evidence" value="ECO:0007669"/>
    <property type="project" value="InterPro"/>
</dbReference>
<dbReference type="InterPro" id="IPR013924">
    <property type="entry name" value="RNase_H2_suC"/>
</dbReference>
<organism evidence="1 2">
    <name type="scientific">Biomphalaria glabrata</name>
    <name type="common">Bloodfluke planorb</name>
    <name type="synonym">Freshwater snail</name>
    <dbReference type="NCBI Taxonomy" id="6526"/>
    <lineage>
        <taxon>Eukaryota</taxon>
        <taxon>Metazoa</taxon>
        <taxon>Spiralia</taxon>
        <taxon>Lophotrochozoa</taxon>
        <taxon>Mollusca</taxon>
        <taxon>Gastropoda</taxon>
        <taxon>Heterobranchia</taxon>
        <taxon>Euthyneura</taxon>
        <taxon>Panpulmonata</taxon>
        <taxon>Hygrophila</taxon>
        <taxon>Lymnaeoidea</taxon>
        <taxon>Planorbidae</taxon>
        <taxon>Biomphalaria</taxon>
    </lineage>
</organism>
<dbReference type="PANTHER" id="PTHR47204:SF1">
    <property type="entry name" value="RIBONUCLEASE H2 SUBUNIT C"/>
    <property type="match status" value="1"/>
</dbReference>
<dbReference type="CDD" id="cd09271">
    <property type="entry name" value="RNase_H2-C"/>
    <property type="match status" value="1"/>
</dbReference>
<dbReference type="KEGG" id="bgt:106073621"/>